<feature type="compositionally biased region" description="Low complexity" evidence="2">
    <location>
        <begin position="1393"/>
        <end position="1404"/>
    </location>
</feature>
<dbReference type="Proteomes" id="UP000674143">
    <property type="component" value="Unassembled WGS sequence"/>
</dbReference>
<dbReference type="Gene3D" id="3.40.50.300">
    <property type="entry name" value="P-loop containing nucleotide triphosphate hydrolases"/>
    <property type="match status" value="1"/>
</dbReference>
<name>A0A836KPY6_9TRYP</name>
<keyword evidence="6" id="KW-1185">Reference proteome</keyword>
<evidence type="ECO:0000313" key="6">
    <source>
        <dbReference type="Proteomes" id="UP000674143"/>
    </source>
</evidence>
<dbReference type="SMART" id="SM00490">
    <property type="entry name" value="HELICc"/>
    <property type="match status" value="1"/>
</dbReference>
<dbReference type="InterPro" id="IPR001650">
    <property type="entry name" value="Helicase_C-like"/>
</dbReference>
<dbReference type="InterPro" id="IPR049730">
    <property type="entry name" value="SNF2/RAD54-like_C"/>
</dbReference>
<reference evidence="6" key="1">
    <citation type="journal article" date="2021" name="Microbiol. Resour. Announc.">
        <title>LGAAP: Leishmaniinae Genome Assembly and Annotation Pipeline.</title>
        <authorList>
            <person name="Almutairi H."/>
            <person name="Urbaniak M.D."/>
            <person name="Bates M.D."/>
            <person name="Jariyapan N."/>
            <person name="Kwakye-Nuako G."/>
            <person name="Thomaz-Soccol V."/>
            <person name="Al-Salem W.S."/>
            <person name="Dillon R.J."/>
            <person name="Bates P.A."/>
            <person name="Gatherer D."/>
        </authorList>
    </citation>
    <scope>NUCLEOTIDE SEQUENCE [LARGE SCALE GENOMIC DNA]</scope>
</reference>
<feature type="region of interest" description="Disordered" evidence="2">
    <location>
        <begin position="1454"/>
        <end position="1479"/>
    </location>
</feature>
<dbReference type="RefSeq" id="XP_067063151.1">
    <property type="nucleotide sequence ID" value="XM_067206704.1"/>
</dbReference>
<comment type="caution">
    <text evidence="5">The sequence shown here is derived from an EMBL/GenBank/DDBJ whole genome shotgun (WGS) entry which is preliminary data.</text>
</comment>
<sequence length="1616" mass="172420">MLTRRQARLLGLTSGEGGGASDSNASSASEPPTGAAEGGLPRVLSTLTARAGPLASTDNQTSPPPFSWRAGATRASSLSISAAASGIRASEFFASATACKPSLQANGVGKCGIKAGSGGSDHACLGICQTEAMLSKAQATIDYWAAASTTTDPSIRFANDLASKQNASRAYFAKTAVRVIGGTSASSASTAGASLEGRAARLTAAQLRTRWRRVTRSCSSLNPSTRATTAGSGVPHAFPKGVNDSHTEQLSTTARLEAPPPSTVFAVEAEASVDMNSGVSTAVVPHADRTHAPPDVAPRPDLLIFTSPFRANVDPSPLSASGAALAAAQALMPPPSPQRIPTRCAAATALALRRRKEDVRAQRQRRLCHEVRYRVYVKAHEARMRLLFGLTSANSGAAVATRSDALAQGCAATASAPPKAVHGVESIIAGEEAYLQSLDPSKSEEQAKVLRVIASIDTALRHQLASAYMHGPPPAFLSGCLCTDQHEHAAGVSTDHLDDSFAVRRPAILEAVIADATQRVEAFTGQLLPYQQEGVRWLLRLNVVEHMNGILADDMGLGKTAQTVVYLACYKEMVEEVVQRPIEKLQQRHARLCQQALGLTTAPRDPGALAGGAGGTGEGELPPWLTWCAEDAAEKEESSRRTKEQQRPSSSALKSRMAGVAQGGSIAAATPLVATDEPASSAATPELAAAHVCGRFIKLANQVKEWLWQLGEGGDKGVIDAGSCDGANGEPYQPLAGYKRRLWEDEESEEKHASATPGVAAALPVKRSRGRPLKNLSAIRVGSAGLARRVASHAHEPESSLLMSRQMERERRTFRPVLIIAPLSTLSHWAGEFQRFGRRYTSASVPPLPAGADAAERFTVYVLNGSRSERESRMKEFLAHVERLMQQPPAPSSASRTDPFLLGKPAAKPPTPVLVIPHDMLTKPLSGALRQIRRVDWHLVAIDEAQRIKCASSALFKKVCELHSVSRLVLTGTPLQNNTMELFSLLRFLASHAFVSCELFEQLDSALLAASQSSALEDRELHILLCRRVHRLLMPFILRREKTILKTALPPIRDYAVLCPLLPFQSAQLEEVQRKHQAGTLTGNPHIQYRKILLHPYTTQAFFYVDEEVVRTSGKLLVLDFMMRFLQRTRHKFLVFCGWTLMLDVVESLCGMRGIPYVRLDGRTSVAQREADIRGFNRPMTSPSGVAEEAGGGSSSAEGGNTACRLRHNSRHRTSTEAADKSSPGADGESDGKGESPLPAAAPCCFLISKVAGGVGLNLQAADTVFLLDVDYNPQRDAQALSRVYRVGQTKEVRVYRLVIDHSIEQGIVAIHEAKDNLSRAVVQAGRYDLHSSVHEREAALRDLFRSGTFSQLSRQWATTARTAGDARGGGGGEAAPVSLASSPSPPFLQYLSSGEGSEASPSPVQTPTNEGGAFLSGGVLAMPSALKKCLKTEIGNDGVSGSVHASDRRTFATGGADLQRTPPPQPSSTSSSSGLSMPAAMTEDLTDLSASSVSSALHGRRRHVSFKSEEVNGEWGDSSANRGDAVADHAGNAKKLVNGAAEPLLFTVAPQQPSMRAAEQVEVAAATATRVLEPAEHLLAMRERLEEVLLRHEGERGVLEEMFRSVEGSLGLGSR</sequence>
<dbReference type="PANTHER" id="PTHR10799">
    <property type="entry name" value="SNF2/RAD54 HELICASE FAMILY"/>
    <property type="match status" value="1"/>
</dbReference>
<feature type="region of interest" description="Disordered" evidence="2">
    <location>
        <begin position="1171"/>
        <end position="1236"/>
    </location>
</feature>
<evidence type="ECO:0008006" key="7">
    <source>
        <dbReference type="Google" id="ProtNLM"/>
    </source>
</evidence>
<dbReference type="Gene3D" id="3.40.50.10810">
    <property type="entry name" value="Tandem AAA-ATPase domain"/>
    <property type="match status" value="2"/>
</dbReference>
<dbReference type="InterPro" id="IPR027417">
    <property type="entry name" value="P-loop_NTPase"/>
</dbReference>
<gene>
    <name evidence="5" type="ORF">LSCM4_04723</name>
</gene>
<dbReference type="SMART" id="SM00487">
    <property type="entry name" value="DEXDc"/>
    <property type="match status" value="1"/>
</dbReference>
<feature type="compositionally biased region" description="Polar residues" evidence="2">
    <location>
        <begin position="216"/>
        <end position="231"/>
    </location>
</feature>
<feature type="domain" description="Helicase ATP-binding" evidence="3">
    <location>
        <begin position="908"/>
        <end position="992"/>
    </location>
</feature>
<dbReference type="PROSITE" id="PS51192">
    <property type="entry name" value="HELICASE_ATP_BIND_1"/>
    <property type="match status" value="1"/>
</dbReference>
<dbReference type="GO" id="GO:0016787">
    <property type="term" value="F:hydrolase activity"/>
    <property type="evidence" value="ECO:0007669"/>
    <property type="project" value="UniProtKB-KW"/>
</dbReference>
<dbReference type="GeneID" id="92360638"/>
<keyword evidence="1" id="KW-0378">Hydrolase</keyword>
<dbReference type="EMBL" id="JAFHLR010000023">
    <property type="protein sequence ID" value="KAG5478490.1"/>
    <property type="molecule type" value="Genomic_DNA"/>
</dbReference>
<feature type="domain" description="Helicase C-terminal" evidence="4">
    <location>
        <begin position="1118"/>
        <end position="1342"/>
    </location>
</feature>
<feature type="region of interest" description="Disordered" evidence="2">
    <location>
        <begin position="632"/>
        <end position="658"/>
    </location>
</feature>
<dbReference type="InterPro" id="IPR038718">
    <property type="entry name" value="SNF2-like_sf"/>
</dbReference>
<dbReference type="InterPro" id="IPR000330">
    <property type="entry name" value="SNF2_N"/>
</dbReference>
<dbReference type="SUPFAM" id="SSF52540">
    <property type="entry name" value="P-loop containing nucleoside triphosphate hydrolases"/>
    <property type="match status" value="3"/>
</dbReference>
<dbReference type="Pfam" id="PF00176">
    <property type="entry name" value="SNF2-rel_dom"/>
    <property type="match status" value="1"/>
</dbReference>
<organism evidence="5 6">
    <name type="scientific">Leishmania orientalis</name>
    <dbReference type="NCBI Taxonomy" id="2249476"/>
    <lineage>
        <taxon>Eukaryota</taxon>
        <taxon>Discoba</taxon>
        <taxon>Euglenozoa</taxon>
        <taxon>Kinetoplastea</taxon>
        <taxon>Metakinetoplastina</taxon>
        <taxon>Trypanosomatida</taxon>
        <taxon>Trypanosomatidae</taxon>
        <taxon>Leishmaniinae</taxon>
        <taxon>Leishmania</taxon>
    </lineage>
</organism>
<dbReference type="PROSITE" id="PS51194">
    <property type="entry name" value="HELICASE_CTER"/>
    <property type="match status" value="1"/>
</dbReference>
<dbReference type="GO" id="GO:0005524">
    <property type="term" value="F:ATP binding"/>
    <property type="evidence" value="ECO:0007669"/>
    <property type="project" value="InterPro"/>
</dbReference>
<feature type="region of interest" description="Disordered" evidence="2">
    <location>
        <begin position="1"/>
        <end position="39"/>
    </location>
</feature>
<feature type="region of interest" description="Disordered" evidence="2">
    <location>
        <begin position="1361"/>
        <end position="1412"/>
    </location>
</feature>
<dbReference type="CDD" id="cd18793">
    <property type="entry name" value="SF2_C_SNF"/>
    <property type="match status" value="1"/>
</dbReference>
<evidence type="ECO:0000256" key="2">
    <source>
        <dbReference type="SAM" id="MobiDB-lite"/>
    </source>
</evidence>
<protein>
    <recommendedName>
        <fullName evidence="7">SNF2 N-terminal domain family protein</fullName>
    </recommendedName>
</protein>
<feature type="compositionally biased region" description="Low complexity" evidence="2">
    <location>
        <begin position="1468"/>
        <end position="1479"/>
    </location>
</feature>
<reference evidence="6" key="2">
    <citation type="journal article" date="2021" name="Sci. Data">
        <title>Chromosome-scale genome sequencing, assembly and annotation of six genomes from subfamily Leishmaniinae.</title>
        <authorList>
            <person name="Almutairi H."/>
            <person name="Urbaniak M.D."/>
            <person name="Bates M.D."/>
            <person name="Jariyapan N."/>
            <person name="Kwakye-Nuako G."/>
            <person name="Thomaz Soccol V."/>
            <person name="Al-Salem W.S."/>
            <person name="Dillon R.J."/>
            <person name="Bates P.A."/>
            <person name="Gatherer D."/>
        </authorList>
    </citation>
    <scope>NUCLEOTIDE SEQUENCE [LARGE SCALE GENOMIC DNA]</scope>
</reference>
<proteinExistence type="predicted"/>
<evidence type="ECO:0000313" key="5">
    <source>
        <dbReference type="EMBL" id="KAG5478490.1"/>
    </source>
</evidence>
<feature type="compositionally biased region" description="Basic and acidic residues" evidence="2">
    <location>
        <begin position="635"/>
        <end position="646"/>
    </location>
</feature>
<dbReference type="KEGG" id="loi:92360638"/>
<evidence type="ECO:0000259" key="4">
    <source>
        <dbReference type="PROSITE" id="PS51194"/>
    </source>
</evidence>
<accession>A0A836KPY6</accession>
<evidence type="ECO:0000256" key="1">
    <source>
        <dbReference type="ARBA" id="ARBA00022801"/>
    </source>
</evidence>
<dbReference type="Pfam" id="PF00271">
    <property type="entry name" value="Helicase_C"/>
    <property type="match status" value="1"/>
</dbReference>
<evidence type="ECO:0000259" key="3">
    <source>
        <dbReference type="PROSITE" id="PS51192"/>
    </source>
</evidence>
<feature type="region of interest" description="Disordered" evidence="2">
    <location>
        <begin position="216"/>
        <end position="261"/>
    </location>
</feature>
<dbReference type="InterPro" id="IPR014001">
    <property type="entry name" value="Helicase_ATP-bd"/>
</dbReference>